<reference evidence="1 2" key="1">
    <citation type="submission" date="2020-05" db="EMBL/GenBank/DDBJ databases">
        <title>Thiomicrorhabdus sediminis sp.nov. and Thiomicrorhabdus xiamenensis sp.nov., novel sulfur-oxidizing bacteria isolated from coastal sediment.</title>
        <authorList>
            <person name="Liu X."/>
        </authorList>
    </citation>
    <scope>NUCLEOTIDE SEQUENCE [LARGE SCALE GENOMIC DNA]</scope>
    <source>
        <strain evidence="1 2">G2</strain>
    </source>
</reference>
<dbReference type="KEGG" id="txa:HQN79_04985"/>
<evidence type="ECO:0000313" key="2">
    <source>
        <dbReference type="Proteomes" id="UP000504724"/>
    </source>
</evidence>
<sequence>MKHLSKRQGFFSLWAFFILPILNIGPAWAAEELLTENTSWPNDSWQLEYEYDDFSEKIHHAKLTYAPQDFATQKAFLIRCQPFYTNFSTAFLEEKNNLMENGKLHNDSSKYAKHGFIYDQKQDLKVKVAGRSFSEDVSVGGQIRALSNWFPLADSFKAANKDKVSVSWHTSMVFQEIPSFTSTKNTDLSRELFKAFKTAIENSTPMHFQLDMPNGIQQKYSLDVQRLKNFAPPEVLDFCLLSRTLRDD</sequence>
<dbReference type="RefSeq" id="WP_173284650.1">
    <property type="nucleotide sequence ID" value="NZ_CP054020.1"/>
</dbReference>
<dbReference type="EMBL" id="CP054020">
    <property type="protein sequence ID" value="QKI88970.1"/>
    <property type="molecule type" value="Genomic_DNA"/>
</dbReference>
<proteinExistence type="predicted"/>
<dbReference type="Proteomes" id="UP000504724">
    <property type="component" value="Chromosome"/>
</dbReference>
<gene>
    <name evidence="1" type="ORF">HQN79_04985</name>
</gene>
<dbReference type="AlphaFoldDB" id="A0A7D4NQR8"/>
<organism evidence="1 2">
    <name type="scientific">Thiomicrorhabdus xiamenensis</name>
    <dbReference type="NCBI Taxonomy" id="2739063"/>
    <lineage>
        <taxon>Bacteria</taxon>
        <taxon>Pseudomonadati</taxon>
        <taxon>Pseudomonadota</taxon>
        <taxon>Gammaproteobacteria</taxon>
        <taxon>Thiotrichales</taxon>
        <taxon>Piscirickettsiaceae</taxon>
        <taxon>Thiomicrorhabdus</taxon>
    </lineage>
</organism>
<evidence type="ECO:0000313" key="1">
    <source>
        <dbReference type="EMBL" id="QKI88970.1"/>
    </source>
</evidence>
<name>A0A7D4NQR8_9GAMM</name>
<protein>
    <submittedName>
        <fullName evidence="1">Uncharacterized protein</fullName>
    </submittedName>
</protein>
<keyword evidence="2" id="KW-1185">Reference proteome</keyword>
<accession>A0A7D4NQR8</accession>